<keyword evidence="3" id="KW-0862">Zinc</keyword>
<evidence type="ECO:0000256" key="3">
    <source>
        <dbReference type="ARBA" id="ARBA00022833"/>
    </source>
</evidence>
<evidence type="ECO:0000256" key="4">
    <source>
        <dbReference type="ARBA" id="ARBA00022980"/>
    </source>
</evidence>
<evidence type="ECO:0000256" key="5">
    <source>
        <dbReference type="ARBA" id="ARBA00023274"/>
    </source>
</evidence>
<keyword evidence="5" id="KW-0687">Ribonucleoprotein</keyword>
<name>A0A6S7GNY4_PARCT</name>
<dbReference type="GO" id="GO:0005840">
    <property type="term" value="C:ribosome"/>
    <property type="evidence" value="ECO:0007669"/>
    <property type="project" value="UniProtKB-KW"/>
</dbReference>
<dbReference type="EMBL" id="CACRXK020002250">
    <property type="protein sequence ID" value="CAB3993383.1"/>
    <property type="molecule type" value="Genomic_DNA"/>
</dbReference>
<dbReference type="GO" id="GO:1990904">
    <property type="term" value="C:ribonucleoprotein complex"/>
    <property type="evidence" value="ECO:0007669"/>
    <property type="project" value="UniProtKB-KW"/>
</dbReference>
<dbReference type="SUPFAM" id="SSF57829">
    <property type="entry name" value="Zn-binding ribosomal proteins"/>
    <property type="match status" value="1"/>
</dbReference>
<organism evidence="6 7">
    <name type="scientific">Paramuricea clavata</name>
    <name type="common">Red gorgonian</name>
    <name type="synonym">Violescent sea-whip</name>
    <dbReference type="NCBI Taxonomy" id="317549"/>
    <lineage>
        <taxon>Eukaryota</taxon>
        <taxon>Metazoa</taxon>
        <taxon>Cnidaria</taxon>
        <taxon>Anthozoa</taxon>
        <taxon>Octocorallia</taxon>
        <taxon>Malacalcyonacea</taxon>
        <taxon>Plexauridae</taxon>
        <taxon>Paramuricea</taxon>
    </lineage>
</organism>
<evidence type="ECO:0000313" key="7">
    <source>
        <dbReference type="Proteomes" id="UP001152795"/>
    </source>
</evidence>
<comment type="caution">
    <text evidence="6">The sequence shown here is derived from an EMBL/GenBank/DDBJ whole genome shotgun (WGS) entry which is preliminary data.</text>
</comment>
<dbReference type="InterPro" id="IPR011332">
    <property type="entry name" value="Ribosomal_zn-bd"/>
</dbReference>
<evidence type="ECO:0000256" key="1">
    <source>
        <dbReference type="ARBA" id="ARBA00001947"/>
    </source>
</evidence>
<dbReference type="InterPro" id="IPR000592">
    <property type="entry name" value="Ribosomal_eS27"/>
</dbReference>
<keyword evidence="4" id="KW-0689">Ribosomal protein</keyword>
<dbReference type="GO" id="GO:0003735">
    <property type="term" value="F:structural constituent of ribosome"/>
    <property type="evidence" value="ECO:0007669"/>
    <property type="project" value="InterPro"/>
</dbReference>
<dbReference type="Proteomes" id="UP001152795">
    <property type="component" value="Unassembled WGS sequence"/>
</dbReference>
<dbReference type="GO" id="GO:0006412">
    <property type="term" value="P:translation"/>
    <property type="evidence" value="ECO:0007669"/>
    <property type="project" value="InterPro"/>
</dbReference>
<proteinExistence type="inferred from homology"/>
<accession>A0A6S7GNY4</accession>
<evidence type="ECO:0000313" key="6">
    <source>
        <dbReference type="EMBL" id="CAB3993383.1"/>
    </source>
</evidence>
<protein>
    <submittedName>
        <fullName evidence="6">40S ribosomal S27-like</fullName>
    </submittedName>
</protein>
<gene>
    <name evidence="6" type="ORF">PACLA_8A036173</name>
</gene>
<dbReference type="Gene3D" id="2.20.25.100">
    <property type="entry name" value="Zn-binding ribosomal proteins"/>
    <property type="match status" value="1"/>
</dbReference>
<dbReference type="Pfam" id="PF01667">
    <property type="entry name" value="Ribosomal_S27e"/>
    <property type="match status" value="1"/>
</dbReference>
<dbReference type="AlphaFoldDB" id="A0A6S7GNY4"/>
<comment type="similarity">
    <text evidence="2">Belongs to the eukaryotic ribosomal protein eS27 family.</text>
</comment>
<reference evidence="6" key="1">
    <citation type="submission" date="2020-04" db="EMBL/GenBank/DDBJ databases">
        <authorList>
            <person name="Alioto T."/>
            <person name="Alioto T."/>
            <person name="Gomez Garrido J."/>
        </authorList>
    </citation>
    <scope>NUCLEOTIDE SEQUENCE</scope>
    <source>
        <strain evidence="6">A484AB</strain>
    </source>
</reference>
<evidence type="ECO:0000256" key="2">
    <source>
        <dbReference type="ARBA" id="ARBA00010919"/>
    </source>
</evidence>
<dbReference type="InterPro" id="IPR023407">
    <property type="entry name" value="Ribosomal_eS27_Zn-bd_dom_sf"/>
</dbReference>
<dbReference type="OrthoDB" id="5567124at2759"/>
<keyword evidence="7" id="KW-1185">Reference proteome</keyword>
<dbReference type="PANTHER" id="PTHR11594">
    <property type="entry name" value="40S RIBOSOMAL PROTEIN S27"/>
    <property type="match status" value="1"/>
</dbReference>
<comment type="cofactor">
    <cofactor evidence="1">
        <name>Zn(2+)</name>
        <dbReference type="ChEBI" id="CHEBI:29105"/>
    </cofactor>
</comment>
<sequence length="53" mass="5855">MDVKCPGCYKINLVFSHASTSPVRCLRCSAILGWPTGGKVRLIEGSSFRKKQQ</sequence>